<dbReference type="AlphaFoldDB" id="A0AAE0HZ32"/>
<dbReference type="Proteomes" id="UP001283341">
    <property type="component" value="Unassembled WGS sequence"/>
</dbReference>
<gene>
    <name evidence="1" type="ORF">B0H66DRAFT_594080</name>
</gene>
<evidence type="ECO:0000313" key="1">
    <source>
        <dbReference type="EMBL" id="KAK3315534.1"/>
    </source>
</evidence>
<dbReference type="EMBL" id="JAUEDM010000006">
    <property type="protein sequence ID" value="KAK3315534.1"/>
    <property type="molecule type" value="Genomic_DNA"/>
</dbReference>
<name>A0AAE0HZ32_9PEZI</name>
<accession>A0AAE0HZ32</accession>
<reference evidence="1" key="2">
    <citation type="submission" date="2023-06" db="EMBL/GenBank/DDBJ databases">
        <authorList>
            <consortium name="Lawrence Berkeley National Laboratory"/>
            <person name="Haridas S."/>
            <person name="Hensen N."/>
            <person name="Bonometti L."/>
            <person name="Westerberg I."/>
            <person name="Brannstrom I.O."/>
            <person name="Guillou S."/>
            <person name="Cros-Aarteil S."/>
            <person name="Calhoun S."/>
            <person name="Kuo A."/>
            <person name="Mondo S."/>
            <person name="Pangilinan J."/>
            <person name="Riley R."/>
            <person name="Labutti K."/>
            <person name="Andreopoulos B."/>
            <person name="Lipzen A."/>
            <person name="Chen C."/>
            <person name="Yanf M."/>
            <person name="Daum C."/>
            <person name="Ng V."/>
            <person name="Clum A."/>
            <person name="Steindorff A."/>
            <person name="Ohm R."/>
            <person name="Martin F."/>
            <person name="Silar P."/>
            <person name="Natvig D."/>
            <person name="Lalanne C."/>
            <person name="Gautier V."/>
            <person name="Ament-Velasquez S.L."/>
            <person name="Kruys A."/>
            <person name="Hutchinson M.I."/>
            <person name="Powell A.J."/>
            <person name="Barry K."/>
            <person name="Miller A.N."/>
            <person name="Grigoriev I.V."/>
            <person name="Debuchy R."/>
            <person name="Gladieux P."/>
            <person name="Thoren M.H."/>
            <person name="Johannesson H."/>
        </authorList>
    </citation>
    <scope>NUCLEOTIDE SEQUENCE</scope>
    <source>
        <strain evidence="1">CBS 118394</strain>
    </source>
</reference>
<reference evidence="1" key="1">
    <citation type="journal article" date="2023" name="Mol. Phylogenet. Evol.">
        <title>Genome-scale phylogeny and comparative genomics of the fungal order Sordariales.</title>
        <authorList>
            <person name="Hensen N."/>
            <person name="Bonometti L."/>
            <person name="Westerberg I."/>
            <person name="Brannstrom I.O."/>
            <person name="Guillou S."/>
            <person name="Cros-Aarteil S."/>
            <person name="Calhoun S."/>
            <person name="Haridas S."/>
            <person name="Kuo A."/>
            <person name="Mondo S."/>
            <person name="Pangilinan J."/>
            <person name="Riley R."/>
            <person name="LaButti K."/>
            <person name="Andreopoulos B."/>
            <person name="Lipzen A."/>
            <person name="Chen C."/>
            <person name="Yan M."/>
            <person name="Daum C."/>
            <person name="Ng V."/>
            <person name="Clum A."/>
            <person name="Steindorff A."/>
            <person name="Ohm R.A."/>
            <person name="Martin F."/>
            <person name="Silar P."/>
            <person name="Natvig D.O."/>
            <person name="Lalanne C."/>
            <person name="Gautier V."/>
            <person name="Ament-Velasquez S.L."/>
            <person name="Kruys A."/>
            <person name="Hutchinson M.I."/>
            <person name="Powell A.J."/>
            <person name="Barry K."/>
            <person name="Miller A.N."/>
            <person name="Grigoriev I.V."/>
            <person name="Debuchy R."/>
            <person name="Gladieux P."/>
            <person name="Hiltunen Thoren M."/>
            <person name="Johannesson H."/>
        </authorList>
    </citation>
    <scope>NUCLEOTIDE SEQUENCE</scope>
    <source>
        <strain evidence="1">CBS 118394</strain>
    </source>
</reference>
<keyword evidence="2" id="KW-1185">Reference proteome</keyword>
<comment type="caution">
    <text evidence="1">The sequence shown here is derived from an EMBL/GenBank/DDBJ whole genome shotgun (WGS) entry which is preliminary data.</text>
</comment>
<organism evidence="1 2">
    <name type="scientific">Apodospora peruviana</name>
    <dbReference type="NCBI Taxonomy" id="516989"/>
    <lineage>
        <taxon>Eukaryota</taxon>
        <taxon>Fungi</taxon>
        <taxon>Dikarya</taxon>
        <taxon>Ascomycota</taxon>
        <taxon>Pezizomycotina</taxon>
        <taxon>Sordariomycetes</taxon>
        <taxon>Sordariomycetidae</taxon>
        <taxon>Sordariales</taxon>
        <taxon>Lasiosphaeriaceae</taxon>
        <taxon>Apodospora</taxon>
    </lineage>
</organism>
<proteinExistence type="predicted"/>
<evidence type="ECO:0000313" key="2">
    <source>
        <dbReference type="Proteomes" id="UP001283341"/>
    </source>
</evidence>
<protein>
    <submittedName>
        <fullName evidence="1">Uncharacterized protein</fullName>
    </submittedName>
</protein>
<sequence length="231" mass="25513">MYASPSCHKDDLGQITNCSDTKCLLLLVVISYLHAPSALDATRFSDEHQTSTLCQEGFMAKKVKRWDRMSEEKMGLKERMTHERFRGAIVIRPCPNSSLPKIRTLRGPGEPVGVVFGGRADRVVAVADEMFKGDPNGYYLHDEIEKLKVAAAMPKMPWERRLDASTTNSSGSEAPGVKEIATDGRQHNEDLGLSGFGAAKGKVPEQMTESLVRRETSWSTGSFGPVVGWQR</sequence>